<comment type="caution">
    <text evidence="1">The sequence shown here is derived from an EMBL/GenBank/DDBJ whole genome shotgun (WGS) entry which is preliminary data.</text>
</comment>
<dbReference type="AlphaFoldDB" id="A0A5C6F9T7"/>
<dbReference type="Proteomes" id="UP000318288">
    <property type="component" value="Unassembled WGS sequence"/>
</dbReference>
<keyword evidence="2" id="KW-1185">Reference proteome</keyword>
<gene>
    <name evidence="1" type="ORF">Poly51_12920</name>
</gene>
<name>A0A5C6F9T7_9BACT</name>
<protein>
    <submittedName>
        <fullName evidence="1">Uncharacterized protein</fullName>
    </submittedName>
</protein>
<proteinExistence type="predicted"/>
<dbReference type="RefSeq" id="WP_146455467.1">
    <property type="nucleotide sequence ID" value="NZ_SJPW01000002.1"/>
</dbReference>
<organism evidence="1 2">
    <name type="scientific">Rubripirellula tenax</name>
    <dbReference type="NCBI Taxonomy" id="2528015"/>
    <lineage>
        <taxon>Bacteria</taxon>
        <taxon>Pseudomonadati</taxon>
        <taxon>Planctomycetota</taxon>
        <taxon>Planctomycetia</taxon>
        <taxon>Pirellulales</taxon>
        <taxon>Pirellulaceae</taxon>
        <taxon>Rubripirellula</taxon>
    </lineage>
</organism>
<evidence type="ECO:0000313" key="1">
    <source>
        <dbReference type="EMBL" id="TWU58513.1"/>
    </source>
</evidence>
<dbReference type="OrthoDB" id="8241751at2"/>
<evidence type="ECO:0000313" key="2">
    <source>
        <dbReference type="Proteomes" id="UP000318288"/>
    </source>
</evidence>
<reference evidence="1 2" key="1">
    <citation type="submission" date="2019-02" db="EMBL/GenBank/DDBJ databases">
        <title>Deep-cultivation of Planctomycetes and their phenomic and genomic characterization uncovers novel biology.</title>
        <authorList>
            <person name="Wiegand S."/>
            <person name="Jogler M."/>
            <person name="Boedeker C."/>
            <person name="Pinto D."/>
            <person name="Vollmers J."/>
            <person name="Rivas-Marin E."/>
            <person name="Kohn T."/>
            <person name="Peeters S.H."/>
            <person name="Heuer A."/>
            <person name="Rast P."/>
            <person name="Oberbeckmann S."/>
            <person name="Bunk B."/>
            <person name="Jeske O."/>
            <person name="Meyerdierks A."/>
            <person name="Storesund J.E."/>
            <person name="Kallscheuer N."/>
            <person name="Luecker S."/>
            <person name="Lage O.M."/>
            <person name="Pohl T."/>
            <person name="Merkel B.J."/>
            <person name="Hornburger P."/>
            <person name="Mueller R.-W."/>
            <person name="Bruemmer F."/>
            <person name="Labrenz M."/>
            <person name="Spormann A.M."/>
            <person name="Op Den Camp H."/>
            <person name="Overmann J."/>
            <person name="Amann R."/>
            <person name="Jetten M.S.M."/>
            <person name="Mascher T."/>
            <person name="Medema M.H."/>
            <person name="Devos D.P."/>
            <person name="Kaster A.-K."/>
            <person name="Ovreas L."/>
            <person name="Rohde M."/>
            <person name="Galperin M.Y."/>
            <person name="Jogler C."/>
        </authorList>
    </citation>
    <scope>NUCLEOTIDE SEQUENCE [LARGE SCALE GENOMIC DNA]</scope>
    <source>
        <strain evidence="1 2">Poly51</strain>
    </source>
</reference>
<dbReference type="EMBL" id="SJPW01000002">
    <property type="protein sequence ID" value="TWU58513.1"/>
    <property type="molecule type" value="Genomic_DNA"/>
</dbReference>
<sequence length="99" mass="10413">MDEATTTAPTIDSSLLDKLLSNQLSEADARSFALGDPECLVFTLLAIQQRLANTSQTIGPNTPSAAISPFAVTGRLRRDHLWAPLVPFEIGGLGSGGFA</sequence>
<accession>A0A5C6F9T7</accession>